<reference evidence="3" key="1">
    <citation type="journal article" date="2019" name="Int. J. Syst. Evol. Microbiol.">
        <title>The Global Catalogue of Microorganisms (GCM) 10K type strain sequencing project: providing services to taxonomists for standard genome sequencing and annotation.</title>
        <authorList>
            <consortium name="The Broad Institute Genomics Platform"/>
            <consortium name="The Broad Institute Genome Sequencing Center for Infectious Disease"/>
            <person name="Wu L."/>
            <person name="Ma J."/>
        </authorList>
    </citation>
    <scope>NUCLEOTIDE SEQUENCE [LARGE SCALE GENOMIC DNA]</scope>
    <source>
        <strain evidence="3">KCTC 22558</strain>
    </source>
</reference>
<dbReference type="Pfam" id="PF02566">
    <property type="entry name" value="OsmC"/>
    <property type="match status" value="1"/>
</dbReference>
<keyword evidence="3" id="KW-1185">Reference proteome</keyword>
<dbReference type="InterPro" id="IPR015946">
    <property type="entry name" value="KH_dom-like_a/b"/>
</dbReference>
<dbReference type="EMBL" id="BMXY01000002">
    <property type="protein sequence ID" value="GGZ64924.1"/>
    <property type="molecule type" value="Genomic_DNA"/>
</dbReference>
<dbReference type="InterPro" id="IPR036102">
    <property type="entry name" value="OsmC/Ohrsf"/>
</dbReference>
<name>A0ABQ3C1S6_9GAMM</name>
<accession>A0ABQ3C1S6</accession>
<feature type="region of interest" description="Disordered" evidence="1">
    <location>
        <begin position="1"/>
        <end position="20"/>
    </location>
</feature>
<dbReference type="Gene3D" id="3.30.300.20">
    <property type="match status" value="1"/>
</dbReference>
<dbReference type="InterPro" id="IPR003718">
    <property type="entry name" value="OsmC/Ohr_fam"/>
</dbReference>
<protein>
    <recommendedName>
        <fullName evidence="4">OsmC-like protein</fullName>
    </recommendedName>
</protein>
<organism evidence="2 3">
    <name type="scientific">Cognatilysobacter xinjiangensis</name>
    <dbReference type="NCBI Taxonomy" id="546892"/>
    <lineage>
        <taxon>Bacteria</taxon>
        <taxon>Pseudomonadati</taxon>
        <taxon>Pseudomonadota</taxon>
        <taxon>Gammaproteobacteria</taxon>
        <taxon>Lysobacterales</taxon>
        <taxon>Lysobacteraceae</taxon>
        <taxon>Cognatilysobacter</taxon>
    </lineage>
</organism>
<sequence>MPTGGRPLFSSRPWPPPPGGRHLRLHRRYNGAGPGTTPGRGASEAVMEISARVSNTAGGHAADVATAGSRQSVAVAAKAQGRGSAINGGEFLMLALATCYCNDLYREAARLGIAIDGCEVVATARFEGVGLAAEDVRYAVRVDSIAPTADIERLVSETDRVAEVHNTLRGGCAVTRVQWPLS</sequence>
<dbReference type="Proteomes" id="UP000643403">
    <property type="component" value="Unassembled WGS sequence"/>
</dbReference>
<evidence type="ECO:0000313" key="3">
    <source>
        <dbReference type="Proteomes" id="UP000643403"/>
    </source>
</evidence>
<feature type="compositionally biased region" description="Low complexity" evidence="1">
    <location>
        <begin position="1"/>
        <end position="12"/>
    </location>
</feature>
<dbReference type="SUPFAM" id="SSF82784">
    <property type="entry name" value="OsmC-like"/>
    <property type="match status" value="1"/>
</dbReference>
<dbReference type="RefSeq" id="WP_229790758.1">
    <property type="nucleotide sequence ID" value="NZ_BMXY01000002.1"/>
</dbReference>
<evidence type="ECO:0000256" key="1">
    <source>
        <dbReference type="SAM" id="MobiDB-lite"/>
    </source>
</evidence>
<evidence type="ECO:0000313" key="2">
    <source>
        <dbReference type="EMBL" id="GGZ64924.1"/>
    </source>
</evidence>
<comment type="caution">
    <text evidence="2">The sequence shown here is derived from an EMBL/GenBank/DDBJ whole genome shotgun (WGS) entry which is preliminary data.</text>
</comment>
<evidence type="ECO:0008006" key="4">
    <source>
        <dbReference type="Google" id="ProtNLM"/>
    </source>
</evidence>
<proteinExistence type="predicted"/>
<gene>
    <name evidence="2" type="ORF">GCM10008101_18330</name>
</gene>